<evidence type="ECO:0000259" key="2">
    <source>
        <dbReference type="PROSITE" id="PS50866"/>
    </source>
</evidence>
<gene>
    <name evidence="3" type="ORF">NCTC13150_00436</name>
</gene>
<accession>A0A8H2QXC9</accession>
<feature type="signal peptide" evidence="1">
    <location>
        <begin position="1"/>
        <end position="19"/>
    </location>
</feature>
<name>A0A8H2QXC9_9FIRM</name>
<proteinExistence type="predicted"/>
<dbReference type="RefSeq" id="WP_258182298.1">
    <property type="nucleotide sequence ID" value="NZ_CAACYI010000001.1"/>
</dbReference>
<dbReference type="AlphaFoldDB" id="A0A8H2QXC9"/>
<evidence type="ECO:0000313" key="4">
    <source>
        <dbReference type="Proteomes" id="UP000377798"/>
    </source>
</evidence>
<evidence type="ECO:0000313" key="3">
    <source>
        <dbReference type="EMBL" id="VFB15927.1"/>
    </source>
</evidence>
<evidence type="ECO:0000256" key="1">
    <source>
        <dbReference type="SAM" id="SignalP"/>
    </source>
</evidence>
<comment type="caution">
    <text evidence="3">The sequence shown here is derived from an EMBL/GenBank/DDBJ whole genome shotgun (WGS) entry which is preliminary data.</text>
</comment>
<feature type="domain" description="GOLD" evidence="2">
    <location>
        <begin position="225"/>
        <end position="378"/>
    </location>
</feature>
<dbReference type="InterPro" id="IPR009038">
    <property type="entry name" value="GOLD_dom"/>
</dbReference>
<reference evidence="3 4" key="1">
    <citation type="submission" date="2019-02" db="EMBL/GenBank/DDBJ databases">
        <authorList>
            <consortium name="Pathogen Informatics"/>
        </authorList>
    </citation>
    <scope>NUCLEOTIDE SEQUENCE [LARGE SCALE GENOMIC DNA]</scope>
    <source>
        <strain evidence="3 4">3012STDY7089603</strain>
    </source>
</reference>
<keyword evidence="4" id="KW-1185">Reference proteome</keyword>
<dbReference type="PROSITE" id="PS50866">
    <property type="entry name" value="GOLD"/>
    <property type="match status" value="1"/>
</dbReference>
<organism evidence="3 4">
    <name type="scientific">Urinicoccus massiliensis</name>
    <dbReference type="NCBI Taxonomy" id="1723382"/>
    <lineage>
        <taxon>Bacteria</taxon>
        <taxon>Bacillati</taxon>
        <taxon>Bacillota</taxon>
        <taxon>Tissierellia</taxon>
        <taxon>Tissierellales</taxon>
        <taxon>Peptoniphilaceae</taxon>
        <taxon>Urinicoccus</taxon>
    </lineage>
</organism>
<sequence length="393" mass="44979">MKRRFTLLIAMVMLLTAMATNVIDSSANNNSKVSPKEWQEWFNGLSKEEQLSVNYEPSQVLKALSANEVSKVNIDDKYETKTFLTELQNLYPTMEKKSINQYISSYIEIFNMYRGMYPNLSNKAIAEKAKANMLNKIEYMIDDSEYEAKDIIIRSAKEPDGYEAIVDYINKNLKPNYYATLDTTEENINILKRHINSLPNEVKESALLYIEDMESGDNFDETIAKKCFSSKNFLVESRDTKGSTHFQIRLLKGSVATFAREKWKKGDTVVIKLKSLKGNDLEVGILPAEDIKAGWGYNDYGAPIKKSVENPEDEVKFTIPNDGEYGIYVKDMKSNAFSFLELFRGKEIVSTKSEGKKSEKDHGHELNKHNCIEFELEVNKKFINPLTETEGLE</sequence>
<protein>
    <recommendedName>
        <fullName evidence="2">GOLD domain-containing protein</fullName>
    </recommendedName>
</protein>
<keyword evidence="1" id="KW-0732">Signal</keyword>
<dbReference type="EMBL" id="CAACYI010000001">
    <property type="protein sequence ID" value="VFB15927.1"/>
    <property type="molecule type" value="Genomic_DNA"/>
</dbReference>
<dbReference type="Proteomes" id="UP000377798">
    <property type="component" value="Unassembled WGS sequence"/>
</dbReference>
<feature type="chain" id="PRO_5038952427" description="GOLD domain-containing protein" evidence="1">
    <location>
        <begin position="20"/>
        <end position="393"/>
    </location>
</feature>